<evidence type="ECO:0000259" key="1">
    <source>
        <dbReference type="Pfam" id="PF00085"/>
    </source>
</evidence>
<dbReference type="EMBL" id="BBRZ01000001">
    <property type="protein sequence ID" value="GAM54142.1"/>
    <property type="molecule type" value="Genomic_DNA"/>
</dbReference>
<reference evidence="2 3" key="2">
    <citation type="submission" date="2015-01" db="EMBL/GenBank/DDBJ databases">
        <authorList>
            <consortium name="NBRP consortium"/>
            <person name="Sawabe T."/>
            <person name="Meirelles P."/>
            <person name="Feng G."/>
            <person name="Sayaka M."/>
            <person name="Hattori M."/>
            <person name="Ohkuma M."/>
        </authorList>
    </citation>
    <scope>NUCLEOTIDE SEQUENCE [LARGE SCALE GENOMIC DNA]</scope>
    <source>
        <strain evidence="3">JCM 19231</strain>
    </source>
</reference>
<gene>
    <name evidence="2" type="ORF">JCM19231_3662</name>
</gene>
<evidence type="ECO:0000313" key="3">
    <source>
        <dbReference type="Proteomes" id="UP000031671"/>
    </source>
</evidence>
<dbReference type="InterPro" id="IPR036249">
    <property type="entry name" value="Thioredoxin-like_sf"/>
</dbReference>
<sequence length="56" mass="6253">MDFWRTKDMPLEQAAPIAGQSVDGAPLDVMAMSDEQPVIVYFWATWCGACKFVSQL</sequence>
<keyword evidence="3" id="KW-1185">Reference proteome</keyword>
<comment type="caution">
    <text evidence="2">The sequence shown here is derived from an EMBL/GenBank/DDBJ whole genome shotgun (WGS) entry which is preliminary data.</text>
</comment>
<dbReference type="AlphaFoldDB" id="A0A0B8NP76"/>
<proteinExistence type="predicted"/>
<evidence type="ECO:0000313" key="2">
    <source>
        <dbReference type="EMBL" id="GAM54142.1"/>
    </source>
</evidence>
<dbReference type="Gene3D" id="3.40.30.10">
    <property type="entry name" value="Glutaredoxin"/>
    <property type="match status" value="1"/>
</dbReference>
<dbReference type="SUPFAM" id="SSF52833">
    <property type="entry name" value="Thioredoxin-like"/>
    <property type="match status" value="1"/>
</dbReference>
<name>A0A0B8NP76_9VIBR</name>
<accession>A0A0B8NP76</accession>
<dbReference type="InterPro" id="IPR013766">
    <property type="entry name" value="Thioredoxin_domain"/>
</dbReference>
<protein>
    <submittedName>
        <fullName evidence="2">Suppressor for copper-sensitivity scsD</fullName>
    </submittedName>
</protein>
<organism evidence="2 3">
    <name type="scientific">Vibrio ishigakensis</name>
    <dbReference type="NCBI Taxonomy" id="1481914"/>
    <lineage>
        <taxon>Bacteria</taxon>
        <taxon>Pseudomonadati</taxon>
        <taxon>Pseudomonadota</taxon>
        <taxon>Gammaproteobacteria</taxon>
        <taxon>Vibrionales</taxon>
        <taxon>Vibrionaceae</taxon>
        <taxon>Vibrio</taxon>
    </lineage>
</organism>
<reference evidence="2 3" key="1">
    <citation type="submission" date="2015-01" db="EMBL/GenBank/DDBJ databases">
        <title>Vibrio sp. C1 JCM 19231 whole genome shotgun sequence.</title>
        <authorList>
            <person name="Sawabe T."/>
            <person name="Meirelles P."/>
            <person name="Feng G."/>
            <person name="Sayaka M."/>
            <person name="Hattori M."/>
            <person name="Ohkuma M."/>
        </authorList>
    </citation>
    <scope>NUCLEOTIDE SEQUENCE [LARGE SCALE GENOMIC DNA]</scope>
    <source>
        <strain evidence="3">JCM 19231</strain>
    </source>
</reference>
<dbReference type="Proteomes" id="UP000031671">
    <property type="component" value="Unassembled WGS sequence"/>
</dbReference>
<dbReference type="Pfam" id="PF00085">
    <property type="entry name" value="Thioredoxin"/>
    <property type="match status" value="1"/>
</dbReference>
<feature type="domain" description="Thioredoxin" evidence="1">
    <location>
        <begin position="33"/>
        <end position="53"/>
    </location>
</feature>